<dbReference type="EMBL" id="KZ678145">
    <property type="protein sequence ID" value="PSN61258.1"/>
    <property type="molecule type" value="Genomic_DNA"/>
</dbReference>
<evidence type="ECO:0000313" key="4">
    <source>
        <dbReference type="Proteomes" id="UP000240883"/>
    </source>
</evidence>
<feature type="domain" description="Prion-inhibition and propagation HeLo" evidence="2">
    <location>
        <begin position="9"/>
        <end position="60"/>
    </location>
</feature>
<reference evidence="3 4" key="1">
    <citation type="journal article" date="2018" name="Front. Microbiol.">
        <title>Genome-Wide Analysis of Corynespora cassiicola Leaf Fall Disease Putative Effectors.</title>
        <authorList>
            <person name="Lopez D."/>
            <person name="Ribeiro S."/>
            <person name="Label P."/>
            <person name="Fumanal B."/>
            <person name="Venisse J.S."/>
            <person name="Kohler A."/>
            <person name="de Oliveira R.R."/>
            <person name="Labutti K."/>
            <person name="Lipzen A."/>
            <person name="Lail K."/>
            <person name="Bauer D."/>
            <person name="Ohm R.A."/>
            <person name="Barry K.W."/>
            <person name="Spatafora J."/>
            <person name="Grigoriev I.V."/>
            <person name="Martin F.M."/>
            <person name="Pujade-Renaud V."/>
        </authorList>
    </citation>
    <scope>NUCLEOTIDE SEQUENCE [LARGE SCALE GENOMIC DNA]</scope>
    <source>
        <strain evidence="3 4">Philippines</strain>
    </source>
</reference>
<dbReference type="OrthoDB" id="20872at2759"/>
<gene>
    <name evidence="3" type="ORF">BS50DRAFT_578636</name>
</gene>
<dbReference type="Proteomes" id="UP000240883">
    <property type="component" value="Unassembled WGS sequence"/>
</dbReference>
<sequence length="69" mass="7793">MVDTGLSTVLGLPGLFVSCVQCFEYIQYSRNIEKDCEDLVIKLRYIGLALTRWGESMGFGDDREPIQDS</sequence>
<proteinExistence type="predicted"/>
<feature type="non-terminal residue" evidence="3">
    <location>
        <position position="69"/>
    </location>
</feature>
<dbReference type="InterPro" id="IPR038305">
    <property type="entry name" value="HeLo_sf"/>
</dbReference>
<feature type="chain" id="PRO_5015524945" description="Prion-inhibition and propagation HeLo domain-containing protein" evidence="1">
    <location>
        <begin position="23"/>
        <end position="69"/>
    </location>
</feature>
<dbReference type="InterPro" id="IPR029498">
    <property type="entry name" value="HeLo_dom"/>
</dbReference>
<organism evidence="3 4">
    <name type="scientific">Corynespora cassiicola Philippines</name>
    <dbReference type="NCBI Taxonomy" id="1448308"/>
    <lineage>
        <taxon>Eukaryota</taxon>
        <taxon>Fungi</taxon>
        <taxon>Dikarya</taxon>
        <taxon>Ascomycota</taxon>
        <taxon>Pezizomycotina</taxon>
        <taxon>Dothideomycetes</taxon>
        <taxon>Pleosporomycetidae</taxon>
        <taxon>Pleosporales</taxon>
        <taxon>Corynesporascaceae</taxon>
        <taxon>Corynespora</taxon>
    </lineage>
</organism>
<evidence type="ECO:0000259" key="2">
    <source>
        <dbReference type="Pfam" id="PF14479"/>
    </source>
</evidence>
<accession>A0A2T2N8A6</accession>
<dbReference type="AlphaFoldDB" id="A0A2T2N8A6"/>
<evidence type="ECO:0000313" key="3">
    <source>
        <dbReference type="EMBL" id="PSN61258.1"/>
    </source>
</evidence>
<keyword evidence="4" id="KW-1185">Reference proteome</keyword>
<dbReference type="Pfam" id="PF14479">
    <property type="entry name" value="HeLo"/>
    <property type="match status" value="1"/>
</dbReference>
<protein>
    <recommendedName>
        <fullName evidence="2">Prion-inhibition and propagation HeLo domain-containing protein</fullName>
    </recommendedName>
</protein>
<dbReference type="Gene3D" id="1.20.120.1020">
    <property type="entry name" value="Prion-inhibition and propagation, HeLo domain"/>
    <property type="match status" value="1"/>
</dbReference>
<evidence type="ECO:0000256" key="1">
    <source>
        <dbReference type="SAM" id="SignalP"/>
    </source>
</evidence>
<name>A0A2T2N8A6_CORCC</name>
<dbReference type="STRING" id="1448308.A0A2T2N8A6"/>
<feature type="signal peptide" evidence="1">
    <location>
        <begin position="1"/>
        <end position="22"/>
    </location>
</feature>
<keyword evidence="1" id="KW-0732">Signal</keyword>